<dbReference type="InterPro" id="IPR050791">
    <property type="entry name" value="Aldo-Keto_reductase"/>
</dbReference>
<keyword evidence="4" id="KW-1185">Reference proteome</keyword>
<comment type="caution">
    <text evidence="3">The sequence shown here is derived from an EMBL/GenBank/DDBJ whole genome shotgun (WGS) entry which is preliminary data.</text>
</comment>
<dbReference type="PANTHER" id="PTHR43625:SF99">
    <property type="entry name" value="ALDO-KETO REDUCTASE 1-RELATED"/>
    <property type="match status" value="1"/>
</dbReference>
<name>A0ABT9SVS0_9GAMM</name>
<dbReference type="EMBL" id="JAUSSK010000002">
    <property type="protein sequence ID" value="MDQ0009094.1"/>
    <property type="molecule type" value="Genomic_DNA"/>
</dbReference>
<dbReference type="InterPro" id="IPR036812">
    <property type="entry name" value="NAD(P)_OxRdtase_dom_sf"/>
</dbReference>
<feature type="domain" description="NADP-dependent oxidoreductase" evidence="2">
    <location>
        <begin position="16"/>
        <end position="188"/>
    </location>
</feature>
<proteinExistence type="predicted"/>
<dbReference type="Pfam" id="PF00248">
    <property type="entry name" value="Aldo_ket_red"/>
    <property type="match status" value="1"/>
</dbReference>
<gene>
    <name evidence="3" type="ORF">J2T07_001271</name>
</gene>
<evidence type="ECO:0000256" key="1">
    <source>
        <dbReference type="ARBA" id="ARBA00023002"/>
    </source>
</evidence>
<dbReference type="Proteomes" id="UP001237737">
    <property type="component" value="Unassembled WGS sequence"/>
</dbReference>
<accession>A0ABT9SVS0</accession>
<evidence type="ECO:0000313" key="4">
    <source>
        <dbReference type="Proteomes" id="UP001237737"/>
    </source>
</evidence>
<protein>
    <submittedName>
        <fullName evidence="3">Aryl-alcohol dehydrogenase-like predicted oxidoreductase</fullName>
    </submittedName>
</protein>
<dbReference type="SUPFAM" id="SSF51430">
    <property type="entry name" value="NAD(P)-linked oxidoreductase"/>
    <property type="match status" value="1"/>
</dbReference>
<sequence length="223" mass="24489">MKQRQLGIDGPLVSCMGYGAMGISIGYGAGNEQQGNDTIRRAYDEGVTFFDTAESYGWGDNERTVGRATKRFRDQVTVATKFGCTPSSGVDSRPEHICKVVDNSLRFLDVGVIDLLYQHRVDPQVPVEEVAGAVKDMIGEGKVKCFGLSEAGPLSIRRAHAVQPVTALQTEYSLFERELESHFFDTVRTGYRFRGLLTLGARISHGCRQAAGRTGGRRHASLR</sequence>
<evidence type="ECO:0000259" key="2">
    <source>
        <dbReference type="Pfam" id="PF00248"/>
    </source>
</evidence>
<organism evidence="3 4">
    <name type="scientific">Luteibacter jiangsuensis</name>
    <dbReference type="NCBI Taxonomy" id="637577"/>
    <lineage>
        <taxon>Bacteria</taxon>
        <taxon>Pseudomonadati</taxon>
        <taxon>Pseudomonadota</taxon>
        <taxon>Gammaproteobacteria</taxon>
        <taxon>Lysobacterales</taxon>
        <taxon>Rhodanobacteraceae</taxon>
        <taxon>Luteibacter</taxon>
    </lineage>
</organism>
<dbReference type="Gene3D" id="3.20.20.100">
    <property type="entry name" value="NADP-dependent oxidoreductase domain"/>
    <property type="match status" value="1"/>
</dbReference>
<dbReference type="InterPro" id="IPR023210">
    <property type="entry name" value="NADP_OxRdtase_dom"/>
</dbReference>
<keyword evidence="1" id="KW-0560">Oxidoreductase</keyword>
<reference evidence="3 4" key="1">
    <citation type="submission" date="2023-07" db="EMBL/GenBank/DDBJ databases">
        <title>Sorghum-associated microbial communities from plants grown in Nebraska, USA.</title>
        <authorList>
            <person name="Schachtman D."/>
        </authorList>
    </citation>
    <scope>NUCLEOTIDE SEQUENCE [LARGE SCALE GENOMIC DNA]</scope>
    <source>
        <strain evidence="3 4">CC60</strain>
    </source>
</reference>
<dbReference type="PANTHER" id="PTHR43625">
    <property type="entry name" value="AFLATOXIN B1 ALDEHYDE REDUCTASE"/>
    <property type="match status" value="1"/>
</dbReference>
<evidence type="ECO:0000313" key="3">
    <source>
        <dbReference type="EMBL" id="MDQ0009094.1"/>
    </source>
</evidence>